<evidence type="ECO:0000256" key="1">
    <source>
        <dbReference type="ARBA" id="ARBA00004502"/>
    </source>
</evidence>
<evidence type="ECO:0000256" key="5">
    <source>
        <dbReference type="SAM" id="SignalP"/>
    </source>
</evidence>
<evidence type="ECO:0000256" key="4">
    <source>
        <dbReference type="SAM" id="MobiDB-lite"/>
    </source>
</evidence>
<comment type="caution">
    <text evidence="6">The sequence shown here is derived from an EMBL/GenBank/DDBJ whole genome shotgun (WGS) entry which is preliminary data.</text>
</comment>
<keyword evidence="3" id="KW-0551">Lipid droplet</keyword>
<feature type="signal peptide" evidence="5">
    <location>
        <begin position="1"/>
        <end position="20"/>
    </location>
</feature>
<evidence type="ECO:0000256" key="2">
    <source>
        <dbReference type="ARBA" id="ARBA00006311"/>
    </source>
</evidence>
<gene>
    <name evidence="6" type="ORF">Anas_01706</name>
</gene>
<dbReference type="AlphaFoldDB" id="A0A5N5SL24"/>
<comment type="similarity">
    <text evidence="2">Belongs to the perilipin family.</text>
</comment>
<evidence type="ECO:0008006" key="8">
    <source>
        <dbReference type="Google" id="ProtNLM"/>
    </source>
</evidence>
<dbReference type="InterPro" id="IPR004279">
    <property type="entry name" value="Perilipin"/>
</dbReference>
<keyword evidence="7" id="KW-1185">Reference proteome</keyword>
<dbReference type="PANTHER" id="PTHR14024:SF49">
    <property type="entry name" value="LIPID STORAGE DROPLETS SURFACE-BINDING PROTEIN 1"/>
    <property type="match status" value="1"/>
</dbReference>
<dbReference type="OrthoDB" id="376826at2759"/>
<dbReference type="GO" id="GO:0005811">
    <property type="term" value="C:lipid droplet"/>
    <property type="evidence" value="ECO:0007669"/>
    <property type="project" value="UniProtKB-SubCell"/>
</dbReference>
<protein>
    <recommendedName>
        <fullName evidence="8">Lipid storage droplets surface-binding protein 2</fullName>
    </recommendedName>
</protein>
<dbReference type="Pfam" id="PF03036">
    <property type="entry name" value="Perilipin"/>
    <property type="match status" value="1"/>
</dbReference>
<sequence>MTKSKSFFQLLTSLPVVSDAVSYVTESYNGVKGKNALVGAFLGGVERSVFRATYAAYHISKMAVPYDYLDHVASEELIKAEEKFPIIKKPSKQVWKEFTTCTLSKVSGVTAKKKIPTTLSEAVKIRISCVAKCAANIVSETIPMKMVAKVSHKILDKVEEAIEVVVPEKKPKTKPRTKSGTVQSVVGSVHAILPALERFFEYIKERTQMMITRAEENGRYLATEAYRECKVILNDSIEIIKEINIRKIPGSVIRALELFWREITNERLTFTFTVISESLATSAGSKESTEDSDKMVGATSSEA</sequence>
<dbReference type="PANTHER" id="PTHR14024">
    <property type="entry name" value="PERILIPIN"/>
    <property type="match status" value="1"/>
</dbReference>
<proteinExistence type="inferred from homology"/>
<organism evidence="6 7">
    <name type="scientific">Armadillidium nasatum</name>
    <dbReference type="NCBI Taxonomy" id="96803"/>
    <lineage>
        <taxon>Eukaryota</taxon>
        <taxon>Metazoa</taxon>
        <taxon>Ecdysozoa</taxon>
        <taxon>Arthropoda</taxon>
        <taxon>Crustacea</taxon>
        <taxon>Multicrustacea</taxon>
        <taxon>Malacostraca</taxon>
        <taxon>Eumalacostraca</taxon>
        <taxon>Peracarida</taxon>
        <taxon>Isopoda</taxon>
        <taxon>Oniscidea</taxon>
        <taxon>Crinocheta</taxon>
        <taxon>Armadillidiidae</taxon>
        <taxon>Armadillidium</taxon>
    </lineage>
</organism>
<evidence type="ECO:0000256" key="3">
    <source>
        <dbReference type="ARBA" id="ARBA00022677"/>
    </source>
</evidence>
<dbReference type="GO" id="GO:0019915">
    <property type="term" value="P:lipid storage"/>
    <property type="evidence" value="ECO:0007669"/>
    <property type="project" value="TreeGrafter"/>
</dbReference>
<accession>A0A5N5SL24</accession>
<feature type="chain" id="PRO_5024440440" description="Lipid storage droplets surface-binding protein 2" evidence="5">
    <location>
        <begin position="21"/>
        <end position="303"/>
    </location>
</feature>
<dbReference type="GO" id="GO:0005829">
    <property type="term" value="C:cytosol"/>
    <property type="evidence" value="ECO:0007669"/>
    <property type="project" value="TreeGrafter"/>
</dbReference>
<dbReference type="Proteomes" id="UP000326759">
    <property type="component" value="Unassembled WGS sequence"/>
</dbReference>
<comment type="subcellular location">
    <subcellularLocation>
        <location evidence="1">Lipid droplet</location>
    </subcellularLocation>
</comment>
<reference evidence="6 7" key="1">
    <citation type="journal article" date="2019" name="PLoS Biol.">
        <title>Sex chromosomes control vertical transmission of feminizing Wolbachia symbionts in an isopod.</title>
        <authorList>
            <person name="Becking T."/>
            <person name="Chebbi M.A."/>
            <person name="Giraud I."/>
            <person name="Moumen B."/>
            <person name="Laverre T."/>
            <person name="Caubet Y."/>
            <person name="Peccoud J."/>
            <person name="Gilbert C."/>
            <person name="Cordaux R."/>
        </authorList>
    </citation>
    <scope>NUCLEOTIDE SEQUENCE [LARGE SCALE GENOMIC DNA]</scope>
    <source>
        <strain evidence="6">ANa2</strain>
        <tissue evidence="6">Whole body excluding digestive tract and cuticle</tissue>
    </source>
</reference>
<evidence type="ECO:0000313" key="7">
    <source>
        <dbReference type="Proteomes" id="UP000326759"/>
    </source>
</evidence>
<evidence type="ECO:0000313" key="6">
    <source>
        <dbReference type="EMBL" id="KAB7494408.1"/>
    </source>
</evidence>
<keyword evidence="5" id="KW-0732">Signal</keyword>
<name>A0A5N5SL24_9CRUS</name>
<dbReference type="EMBL" id="SEYY01024086">
    <property type="protein sequence ID" value="KAB7494408.1"/>
    <property type="molecule type" value="Genomic_DNA"/>
</dbReference>
<feature type="region of interest" description="Disordered" evidence="4">
    <location>
        <begin position="282"/>
        <end position="303"/>
    </location>
</feature>
<dbReference type="GO" id="GO:0010890">
    <property type="term" value="P:positive regulation of triglyceride storage"/>
    <property type="evidence" value="ECO:0007669"/>
    <property type="project" value="TreeGrafter"/>
</dbReference>